<keyword evidence="2" id="KW-1185">Reference proteome</keyword>
<dbReference type="AlphaFoldDB" id="A0A0D2P9Q3"/>
<protein>
    <submittedName>
        <fullName evidence="1">Uncharacterized protein</fullName>
    </submittedName>
</protein>
<sequence>MLFTSYATIHAEDPTIYSKFTAKGGMWVNSLDHDEGVVAISYSVNSDVTVPKFWSAEKALLLLADPDMINGGFDSFRGTIGNGQIFIKTGKGITIKGPICGGPSEGQTIVGSGTWTKG</sequence>
<proteinExistence type="predicted"/>
<evidence type="ECO:0000313" key="1">
    <source>
        <dbReference type="EMBL" id="KJA17090.1"/>
    </source>
</evidence>
<reference evidence="2" key="1">
    <citation type="submission" date="2014-04" db="EMBL/GenBank/DDBJ databases">
        <title>Evolutionary Origins and Diversification of the Mycorrhizal Mutualists.</title>
        <authorList>
            <consortium name="DOE Joint Genome Institute"/>
            <consortium name="Mycorrhizal Genomics Consortium"/>
            <person name="Kohler A."/>
            <person name="Kuo A."/>
            <person name="Nagy L.G."/>
            <person name="Floudas D."/>
            <person name="Copeland A."/>
            <person name="Barry K.W."/>
            <person name="Cichocki N."/>
            <person name="Veneault-Fourrey C."/>
            <person name="LaButti K."/>
            <person name="Lindquist E.A."/>
            <person name="Lipzen A."/>
            <person name="Lundell T."/>
            <person name="Morin E."/>
            <person name="Murat C."/>
            <person name="Riley R."/>
            <person name="Ohm R."/>
            <person name="Sun H."/>
            <person name="Tunlid A."/>
            <person name="Henrissat B."/>
            <person name="Grigoriev I.V."/>
            <person name="Hibbett D.S."/>
            <person name="Martin F."/>
        </authorList>
    </citation>
    <scope>NUCLEOTIDE SEQUENCE [LARGE SCALE GENOMIC DNA]</scope>
    <source>
        <strain evidence="2">FD-334 SS-4</strain>
    </source>
</reference>
<organism evidence="1 2">
    <name type="scientific">Hypholoma sublateritium (strain FD-334 SS-4)</name>
    <dbReference type="NCBI Taxonomy" id="945553"/>
    <lineage>
        <taxon>Eukaryota</taxon>
        <taxon>Fungi</taxon>
        <taxon>Dikarya</taxon>
        <taxon>Basidiomycota</taxon>
        <taxon>Agaricomycotina</taxon>
        <taxon>Agaricomycetes</taxon>
        <taxon>Agaricomycetidae</taxon>
        <taxon>Agaricales</taxon>
        <taxon>Agaricineae</taxon>
        <taxon>Strophariaceae</taxon>
        <taxon>Hypholoma</taxon>
    </lineage>
</organism>
<accession>A0A0D2P9Q3</accession>
<gene>
    <name evidence="1" type="ORF">HYPSUDRAFT_146919</name>
</gene>
<dbReference type="OrthoDB" id="2961253at2759"/>
<dbReference type="EMBL" id="KN817609">
    <property type="protein sequence ID" value="KJA17090.1"/>
    <property type="molecule type" value="Genomic_DNA"/>
</dbReference>
<dbReference type="Proteomes" id="UP000054270">
    <property type="component" value="Unassembled WGS sequence"/>
</dbReference>
<evidence type="ECO:0000313" key="2">
    <source>
        <dbReference type="Proteomes" id="UP000054270"/>
    </source>
</evidence>
<name>A0A0D2P9Q3_HYPSF</name>